<feature type="domain" description="Response regulatory" evidence="2">
    <location>
        <begin position="8"/>
        <end position="117"/>
    </location>
</feature>
<dbReference type="Gene3D" id="3.40.50.2300">
    <property type="match status" value="1"/>
</dbReference>
<evidence type="ECO:0000259" key="2">
    <source>
        <dbReference type="PROSITE" id="PS50110"/>
    </source>
</evidence>
<name>A0AAU7Z466_9BACT</name>
<protein>
    <submittedName>
        <fullName evidence="3">Response regulator</fullName>
    </submittedName>
</protein>
<proteinExistence type="predicted"/>
<dbReference type="PROSITE" id="PS50110">
    <property type="entry name" value="RESPONSE_REGULATORY"/>
    <property type="match status" value="1"/>
</dbReference>
<dbReference type="InterPro" id="IPR011006">
    <property type="entry name" value="CheY-like_superfamily"/>
</dbReference>
<dbReference type="SUPFAM" id="SSF52172">
    <property type="entry name" value="CheY-like"/>
    <property type="match status" value="1"/>
</dbReference>
<dbReference type="GO" id="GO:0000160">
    <property type="term" value="P:phosphorelay signal transduction system"/>
    <property type="evidence" value="ECO:0007669"/>
    <property type="project" value="InterPro"/>
</dbReference>
<dbReference type="EMBL" id="CP132938">
    <property type="protein sequence ID" value="XCB23707.1"/>
    <property type="molecule type" value="Genomic_DNA"/>
</dbReference>
<dbReference type="KEGG" id="tgi:RBB81_07225"/>
<evidence type="ECO:0000256" key="1">
    <source>
        <dbReference type="PROSITE-ProRule" id="PRU00169"/>
    </source>
</evidence>
<keyword evidence="1" id="KW-0597">Phosphoprotein</keyword>
<reference evidence="3" key="1">
    <citation type="submission" date="2023-08" db="EMBL/GenBank/DDBJ databases">
        <authorList>
            <person name="Messyasz A."/>
            <person name="Mannisto M.K."/>
            <person name="Kerkhof L.J."/>
            <person name="Haggblom M."/>
        </authorList>
    </citation>
    <scope>NUCLEOTIDE SEQUENCE</scope>
    <source>
        <strain evidence="3">M8UP39</strain>
    </source>
</reference>
<organism evidence="3">
    <name type="scientific">Tunturiibacter gelidiferens</name>
    <dbReference type="NCBI Taxonomy" id="3069689"/>
    <lineage>
        <taxon>Bacteria</taxon>
        <taxon>Pseudomonadati</taxon>
        <taxon>Acidobacteriota</taxon>
        <taxon>Terriglobia</taxon>
        <taxon>Terriglobales</taxon>
        <taxon>Acidobacteriaceae</taxon>
        <taxon>Tunturiibacter</taxon>
    </lineage>
</organism>
<accession>A0AAU7Z466</accession>
<dbReference type="AlphaFoldDB" id="A0AAU7Z466"/>
<reference evidence="3" key="2">
    <citation type="journal article" date="2024" name="Environ. Microbiol.">
        <title>Genome analysis and description of Tunturibacter gen. nov. expands the diversity of Terriglobia in tundra soils.</title>
        <authorList>
            <person name="Messyasz A."/>
            <person name="Mannisto M.K."/>
            <person name="Kerkhof L.J."/>
            <person name="Haggblom M.M."/>
        </authorList>
    </citation>
    <scope>NUCLEOTIDE SEQUENCE</scope>
    <source>
        <strain evidence="3">M8UP39</strain>
    </source>
</reference>
<sequence>MLSMIRPCFLVIDREFPGSISTRKLVIETAKFNVLTAYSGQEALEIFTRFPAVSGVVLDGGLDDLSCEEVASKIKLLQPKVPIIVITAPDSNNCPLADYQLESFDPAKLLEILRSLKPEASAAIEKRNEQLSRETLS</sequence>
<evidence type="ECO:0000313" key="3">
    <source>
        <dbReference type="EMBL" id="XCB23707.1"/>
    </source>
</evidence>
<gene>
    <name evidence="3" type="ORF">RBB81_07225</name>
</gene>
<dbReference type="CDD" id="cd00156">
    <property type="entry name" value="REC"/>
    <property type="match status" value="1"/>
</dbReference>
<dbReference type="InterPro" id="IPR001789">
    <property type="entry name" value="Sig_transdc_resp-reg_receiver"/>
</dbReference>
<feature type="modified residue" description="4-aspartylphosphate" evidence="1">
    <location>
        <position position="59"/>
    </location>
</feature>